<comment type="caution">
    <text evidence="2">The sequence shown here is derived from an EMBL/GenBank/DDBJ whole genome shotgun (WGS) entry which is preliminary data.</text>
</comment>
<keyword evidence="3" id="KW-1185">Reference proteome</keyword>
<dbReference type="PANTHER" id="PTHR32479:SF19">
    <property type="entry name" value="ANAEROBIC GLYCEROL-3-PHOSPHATE DEHYDROGENASE SUBUNIT C"/>
    <property type="match status" value="1"/>
</dbReference>
<proteinExistence type="predicted"/>
<dbReference type="SUPFAM" id="SSF46548">
    <property type="entry name" value="alpha-helical ferredoxin"/>
    <property type="match status" value="1"/>
</dbReference>
<protein>
    <recommendedName>
        <fullName evidence="1">4Fe-4S ferredoxin-type domain-containing protein</fullName>
    </recommendedName>
</protein>
<gene>
    <name evidence="2" type="ORF">GCM10023095_24200</name>
</gene>
<evidence type="ECO:0000313" key="3">
    <source>
        <dbReference type="Proteomes" id="UP001501321"/>
    </source>
</evidence>
<evidence type="ECO:0000313" key="2">
    <source>
        <dbReference type="EMBL" id="GAA4501276.1"/>
    </source>
</evidence>
<name>A0ABP8QFX8_9GAMM</name>
<accession>A0ABP8QFX8</accession>
<dbReference type="InterPro" id="IPR017896">
    <property type="entry name" value="4Fe4S_Fe-S-bd"/>
</dbReference>
<dbReference type="RefSeq" id="WP_345013443.1">
    <property type="nucleotide sequence ID" value="NZ_BAABFC010000016.1"/>
</dbReference>
<dbReference type="Pfam" id="PF13183">
    <property type="entry name" value="Fer4_8"/>
    <property type="match status" value="1"/>
</dbReference>
<sequence>MKTVLNWSAYHEQGQGDAYADIPAQGGDFARAVAVCIRSGVCEQVTAKGVMCPSYRLMPAPDRSPGGRIRLLKQALNRPQEQDWLTDPALAQALDSCIGCKGCKRECEAYVDMATIKAEYQAQLVARHGSSLRAWLLAAGPLWLLRFPWLARLLAWRNRSPRLRAWGERLLGLAREAELPLPLTPGFTEGEGWYEPLIAAPLRGELVLWVDPLTGLFRPAEAQAALSLLRRLGYRVYLLPPQDARRRPYESGRADFSIGRIPAAQRHARHLLAALAQHLAAGRPLVGLEPSSLLMLREEYRQLFEPAQLPDGLENAAQQALMLEEFLARELMAHGLELAFKPRTGRLLVHAHCHQKAVGGLKPLRRLLKLIPQLDLQFIEAACCGMAGTYGMEAEHIAESRQMAAQALLPALAAAPESDLISGGFGCGWQIRMLTGRPSLGLAQVLLGQLAD</sequence>
<dbReference type="EMBL" id="BAABFC010000016">
    <property type="protein sequence ID" value="GAA4501276.1"/>
    <property type="molecule type" value="Genomic_DNA"/>
</dbReference>
<reference evidence="3" key="1">
    <citation type="journal article" date="2019" name="Int. J. Syst. Evol. Microbiol.">
        <title>The Global Catalogue of Microorganisms (GCM) 10K type strain sequencing project: providing services to taxonomists for standard genome sequencing and annotation.</title>
        <authorList>
            <consortium name="The Broad Institute Genomics Platform"/>
            <consortium name="The Broad Institute Genome Sequencing Center for Infectious Disease"/>
            <person name="Wu L."/>
            <person name="Ma J."/>
        </authorList>
    </citation>
    <scope>NUCLEOTIDE SEQUENCE [LARGE SCALE GENOMIC DNA]</scope>
    <source>
        <strain evidence="3">JCM 32226</strain>
    </source>
</reference>
<dbReference type="Proteomes" id="UP001501321">
    <property type="component" value="Unassembled WGS sequence"/>
</dbReference>
<feature type="domain" description="4Fe-4S ferredoxin-type" evidence="1">
    <location>
        <begin position="34"/>
        <end position="108"/>
    </location>
</feature>
<evidence type="ECO:0000259" key="1">
    <source>
        <dbReference type="Pfam" id="PF13183"/>
    </source>
</evidence>
<dbReference type="PANTHER" id="PTHR32479">
    <property type="entry name" value="GLYCOLATE OXIDASE IRON-SULFUR SUBUNIT"/>
    <property type="match status" value="1"/>
</dbReference>
<organism evidence="2 3">
    <name type="scientific">Pseudaeromonas paramecii</name>
    <dbReference type="NCBI Taxonomy" id="2138166"/>
    <lineage>
        <taxon>Bacteria</taxon>
        <taxon>Pseudomonadati</taxon>
        <taxon>Pseudomonadota</taxon>
        <taxon>Gammaproteobacteria</taxon>
        <taxon>Aeromonadales</taxon>
        <taxon>Aeromonadaceae</taxon>
        <taxon>Pseudaeromonas</taxon>
    </lineage>
</organism>